<gene>
    <name evidence="1" type="ORF">HSACCH_01478</name>
</gene>
<dbReference type="EMBL" id="CAUI01000018">
    <property type="protein sequence ID" value="CCU79641.1"/>
    <property type="molecule type" value="Genomic_DNA"/>
</dbReference>
<name>M5E1D1_9FIRM</name>
<dbReference type="AlphaFoldDB" id="M5E1D1"/>
<dbReference type="Proteomes" id="UP000012063">
    <property type="component" value="Unassembled WGS sequence"/>
</dbReference>
<keyword evidence="2" id="KW-1185">Reference proteome</keyword>
<reference evidence="2" key="1">
    <citation type="journal article" date="2013" name="Genome Announc.">
        <title>Genome Sequence of Halanaerobium saccharolyticum subsp. saccharolyticum Strain DSM 6643T, a Halophilic Hydrogen-Producing Bacterium.</title>
        <authorList>
            <person name="Kivisto A."/>
            <person name="Larjo A."/>
            <person name="Ciranna A."/>
            <person name="Santala V."/>
            <person name="Roos C."/>
            <person name="Karp M."/>
        </authorList>
    </citation>
    <scope>NUCLEOTIDE SEQUENCE [LARGE SCALE GENOMIC DNA]</scope>
    <source>
        <strain evidence="2">DSM 6643</strain>
    </source>
</reference>
<accession>M5E1D1</accession>
<dbReference type="STRING" id="1293054.HSACCH_01478"/>
<dbReference type="RefSeq" id="WP_005488951.1">
    <property type="nucleotide sequence ID" value="NZ_CAUI01000018.1"/>
</dbReference>
<dbReference type="OrthoDB" id="2988509at2"/>
<proteinExistence type="predicted"/>
<organism evidence="1 2">
    <name type="scientific">Halanaerobium saccharolyticum subsp. saccharolyticum DSM 6643</name>
    <dbReference type="NCBI Taxonomy" id="1293054"/>
    <lineage>
        <taxon>Bacteria</taxon>
        <taxon>Bacillati</taxon>
        <taxon>Bacillota</taxon>
        <taxon>Clostridia</taxon>
        <taxon>Halanaerobiales</taxon>
        <taxon>Halanaerobiaceae</taxon>
        <taxon>Halanaerobium</taxon>
    </lineage>
</organism>
<protein>
    <submittedName>
        <fullName evidence="1">Uncharacterized protein</fullName>
    </submittedName>
</protein>
<sequence>MNKEKFIEIIEKIDKDLEVIERDKKFEFNYWENIFNLEYEKFNEIIAEKDKRTTINTILYNENSYEVLLNFENNRRIPFSIMVRENKIEMIDSQNKIEYSVSRPSDEYLLFLIEHLYNENLFNDFLHSNYYPSRHVRNNMEDVEDVFDFMRKLFRRMYTLKIKTENDMKINKFLKLSNSTIFHIAYNLEIPVVEIKNFDEFLNMERIHRIRRNNSSEMEAPKRNYKKDLVYHYQMAISSDSAFLQYISFYHIIEHFLEKIYNEELISLLQNELSHPEFSLKRENDVRKIIKIINKKLSIRKEELVINEKEAVKLTIDKYVKTENLVDNLNEYNDELVDYYKDKKVIFSGGHRVNLLNPNRQQIISNLAKRIYYTRNSIVHSKDIIHSKGNNKPKYVPFKHDKHLIKEIPLIRFVAEDIILNTSEII</sequence>
<evidence type="ECO:0000313" key="2">
    <source>
        <dbReference type="Proteomes" id="UP000012063"/>
    </source>
</evidence>
<evidence type="ECO:0000313" key="1">
    <source>
        <dbReference type="EMBL" id="CCU79641.1"/>
    </source>
</evidence>
<dbReference type="InParanoid" id="M5E1D1"/>
<comment type="caution">
    <text evidence="1">The sequence shown here is derived from an EMBL/GenBank/DDBJ whole genome shotgun (WGS) entry which is preliminary data.</text>
</comment>
<dbReference type="eggNOG" id="ENOG502ZC4E">
    <property type="taxonomic scope" value="Bacteria"/>
</dbReference>